<reference evidence="1" key="1">
    <citation type="submission" date="2020-10" db="EMBL/GenBank/DDBJ databases">
        <authorList>
            <person name="Gilroy R."/>
        </authorList>
    </citation>
    <scope>NUCLEOTIDE SEQUENCE</scope>
    <source>
        <strain evidence="1">ChiW17-6978</strain>
    </source>
</reference>
<dbReference type="Proteomes" id="UP000886758">
    <property type="component" value="Unassembled WGS sequence"/>
</dbReference>
<dbReference type="AlphaFoldDB" id="A0A9D1KII4"/>
<dbReference type="InterPro" id="IPR010994">
    <property type="entry name" value="RuvA_2-like"/>
</dbReference>
<dbReference type="SUPFAM" id="SSF47781">
    <property type="entry name" value="RuvA domain 2-like"/>
    <property type="match status" value="1"/>
</dbReference>
<protein>
    <submittedName>
        <fullName evidence="1">Helix-hairpin-helix domain-containing protein</fullName>
    </submittedName>
</protein>
<sequence>MYAKKEKIAIGCLLILVFLFFAGKKQTVLSEEESVNNRSVEVRIEGAVLKETTLYVQMNTTYAYLFHQLQYLWKKDSDLSGFDPEQIIVCDVTIAIPSKQPAMSSEKIVIHQATFDQLLQLYQIGEKRAEKIWNYLQVNRTIESWEKLKEITAISDAALEKIKEQAVL</sequence>
<dbReference type="EMBL" id="DVLF01000156">
    <property type="protein sequence ID" value="HIT50360.1"/>
    <property type="molecule type" value="Genomic_DNA"/>
</dbReference>
<proteinExistence type="predicted"/>
<accession>A0A9D1KII4</accession>
<comment type="caution">
    <text evidence="1">The sequence shown here is derived from an EMBL/GenBank/DDBJ whole genome shotgun (WGS) entry which is preliminary data.</text>
</comment>
<dbReference type="Gene3D" id="1.10.150.320">
    <property type="entry name" value="Photosystem II 12 kDa extrinsic protein"/>
    <property type="match status" value="1"/>
</dbReference>
<gene>
    <name evidence="1" type="ORF">IAD46_04975</name>
</gene>
<dbReference type="Pfam" id="PF12836">
    <property type="entry name" value="HHH_3"/>
    <property type="match status" value="1"/>
</dbReference>
<evidence type="ECO:0000313" key="1">
    <source>
        <dbReference type="EMBL" id="HIT50360.1"/>
    </source>
</evidence>
<evidence type="ECO:0000313" key="2">
    <source>
        <dbReference type="Proteomes" id="UP000886758"/>
    </source>
</evidence>
<reference evidence="1" key="2">
    <citation type="journal article" date="2021" name="PeerJ">
        <title>Extensive microbial diversity within the chicken gut microbiome revealed by metagenomics and culture.</title>
        <authorList>
            <person name="Gilroy R."/>
            <person name="Ravi A."/>
            <person name="Getino M."/>
            <person name="Pursley I."/>
            <person name="Horton D.L."/>
            <person name="Alikhan N.F."/>
            <person name="Baker D."/>
            <person name="Gharbi K."/>
            <person name="Hall N."/>
            <person name="Watson M."/>
            <person name="Adriaenssens E.M."/>
            <person name="Foster-Nyarko E."/>
            <person name="Jarju S."/>
            <person name="Secka A."/>
            <person name="Antonio M."/>
            <person name="Oren A."/>
            <person name="Chaudhuri R.R."/>
            <person name="La Ragione R."/>
            <person name="Hildebrand F."/>
            <person name="Pallen M.J."/>
        </authorList>
    </citation>
    <scope>NUCLEOTIDE SEQUENCE</scope>
    <source>
        <strain evidence="1">ChiW17-6978</strain>
    </source>
</reference>
<name>A0A9D1KII4_9MOLU</name>
<organism evidence="1 2">
    <name type="scientific">Candidatus Pelethenecus faecipullorum</name>
    <dbReference type="NCBI Taxonomy" id="2840900"/>
    <lineage>
        <taxon>Bacteria</taxon>
        <taxon>Bacillati</taxon>
        <taxon>Mycoplasmatota</taxon>
        <taxon>Mollicutes</taxon>
        <taxon>Candidatus Pelethenecus</taxon>
    </lineage>
</organism>